<organism evidence="3 4">
    <name type="scientific">Sphingomonas vulcanisoli</name>
    <dbReference type="NCBI Taxonomy" id="1658060"/>
    <lineage>
        <taxon>Bacteria</taxon>
        <taxon>Pseudomonadati</taxon>
        <taxon>Pseudomonadota</taxon>
        <taxon>Alphaproteobacteria</taxon>
        <taxon>Sphingomonadales</taxon>
        <taxon>Sphingomonadaceae</taxon>
        <taxon>Sphingomonas</taxon>
    </lineage>
</organism>
<protein>
    <submittedName>
        <fullName evidence="3">Cell division septation protein DedD</fullName>
    </submittedName>
</protein>
<reference evidence="3 4" key="1">
    <citation type="submission" date="2020-03" db="EMBL/GenBank/DDBJ databases">
        <title>Genomic Encyclopedia of Type Strains, Phase III (KMG-III): the genomes of soil and plant-associated and newly described type strains.</title>
        <authorList>
            <person name="Whitman W."/>
        </authorList>
    </citation>
    <scope>NUCLEOTIDE SEQUENCE [LARGE SCALE GENOMIC DNA]</scope>
    <source>
        <strain evidence="3 4">CECT 8804</strain>
    </source>
</reference>
<dbReference type="PANTHER" id="PTHR11102:SF160">
    <property type="entry name" value="ERAD-ASSOCIATED E3 UBIQUITIN-PROTEIN LIGASE COMPONENT HRD3"/>
    <property type="match status" value="1"/>
</dbReference>
<dbReference type="SUPFAM" id="SSF110997">
    <property type="entry name" value="Sporulation related repeat"/>
    <property type="match status" value="1"/>
</dbReference>
<keyword evidence="4" id="KW-1185">Reference proteome</keyword>
<dbReference type="InterPro" id="IPR036680">
    <property type="entry name" value="SPOR-like_sf"/>
</dbReference>
<name>A0ABX0TRC5_9SPHN</name>
<dbReference type="GO" id="GO:0051301">
    <property type="term" value="P:cell division"/>
    <property type="evidence" value="ECO:0007669"/>
    <property type="project" value="UniProtKB-KW"/>
</dbReference>
<evidence type="ECO:0000256" key="1">
    <source>
        <dbReference type="SAM" id="SignalP"/>
    </source>
</evidence>
<dbReference type="Gene3D" id="3.30.70.1070">
    <property type="entry name" value="Sporulation related repeat"/>
    <property type="match status" value="1"/>
</dbReference>
<dbReference type="RefSeq" id="WP_167072836.1">
    <property type="nucleotide sequence ID" value="NZ_JAAOZC010000003.1"/>
</dbReference>
<dbReference type="InterPro" id="IPR007730">
    <property type="entry name" value="SPOR-like_dom"/>
</dbReference>
<keyword evidence="3" id="KW-0131">Cell cycle</keyword>
<dbReference type="InterPro" id="IPR050767">
    <property type="entry name" value="Sel1_AlgK"/>
</dbReference>
<proteinExistence type="predicted"/>
<dbReference type="EMBL" id="JAAOZC010000003">
    <property type="protein sequence ID" value="NIJ08001.1"/>
    <property type="molecule type" value="Genomic_DNA"/>
</dbReference>
<dbReference type="Proteomes" id="UP000727456">
    <property type="component" value="Unassembled WGS sequence"/>
</dbReference>
<dbReference type="InterPro" id="IPR011990">
    <property type="entry name" value="TPR-like_helical_dom_sf"/>
</dbReference>
<dbReference type="SUPFAM" id="SSF81901">
    <property type="entry name" value="HCP-like"/>
    <property type="match status" value="1"/>
</dbReference>
<dbReference type="SMART" id="SM00671">
    <property type="entry name" value="SEL1"/>
    <property type="match status" value="2"/>
</dbReference>
<dbReference type="PROSITE" id="PS51724">
    <property type="entry name" value="SPOR"/>
    <property type="match status" value="1"/>
</dbReference>
<dbReference type="Gene3D" id="1.25.40.10">
    <property type="entry name" value="Tetratricopeptide repeat domain"/>
    <property type="match status" value="1"/>
</dbReference>
<keyword evidence="1" id="KW-0732">Signal</keyword>
<accession>A0ABX0TRC5</accession>
<comment type="caution">
    <text evidence="3">The sequence shown here is derived from an EMBL/GenBank/DDBJ whole genome shotgun (WGS) entry which is preliminary data.</text>
</comment>
<feature type="domain" description="SPOR" evidence="2">
    <location>
        <begin position="249"/>
        <end position="328"/>
    </location>
</feature>
<evidence type="ECO:0000313" key="3">
    <source>
        <dbReference type="EMBL" id="NIJ08001.1"/>
    </source>
</evidence>
<keyword evidence="3" id="KW-0132">Cell division</keyword>
<gene>
    <name evidence="3" type="ORF">FHS31_001611</name>
</gene>
<sequence length="330" mass="33649">MRRLLAIGMLMAGIAQAQGWQPYSPALVASAQAGDPAAQYALGEAYRSGNGVQADREQALSWFKKAAPNDTRAADALGVLLFVKGERKQAVPLLQAASQRGNAQALYILGTARFNGDYVPKDIGAAYAEMRLAAQKGLPEAQRSLQLMEPYVDADARARADQLAAQPAGPETGALPVPPPPVARAAAPPVRTVKTPYVAATPSVAPVASATTSAADPIPPVSTGPAPLATIELPPSAPTAAAPIHTASAPVTGGWRVQLAAVASPAAAESEWVRLKRKAPDLAALDHAAVPSGSMTRLQAVGIASKAEASALCQKLVAAGLGCFVVAPSS</sequence>
<dbReference type="Pfam" id="PF05036">
    <property type="entry name" value="SPOR"/>
    <property type="match status" value="1"/>
</dbReference>
<dbReference type="InterPro" id="IPR006597">
    <property type="entry name" value="Sel1-like"/>
</dbReference>
<feature type="chain" id="PRO_5046954161" evidence="1">
    <location>
        <begin position="18"/>
        <end position="330"/>
    </location>
</feature>
<feature type="signal peptide" evidence="1">
    <location>
        <begin position="1"/>
        <end position="17"/>
    </location>
</feature>
<evidence type="ECO:0000313" key="4">
    <source>
        <dbReference type="Proteomes" id="UP000727456"/>
    </source>
</evidence>
<dbReference type="PANTHER" id="PTHR11102">
    <property type="entry name" value="SEL-1-LIKE PROTEIN"/>
    <property type="match status" value="1"/>
</dbReference>
<evidence type="ECO:0000259" key="2">
    <source>
        <dbReference type="PROSITE" id="PS51724"/>
    </source>
</evidence>
<dbReference type="Pfam" id="PF08238">
    <property type="entry name" value="Sel1"/>
    <property type="match status" value="2"/>
</dbReference>